<keyword evidence="2" id="KW-0472">Membrane</keyword>
<keyword evidence="2" id="KW-0812">Transmembrane</keyword>
<name>A0ABV5H1U3_9FLAO</name>
<proteinExistence type="predicted"/>
<evidence type="ECO:0000313" key="4">
    <source>
        <dbReference type="EMBL" id="MFB9105867.1"/>
    </source>
</evidence>
<feature type="domain" description="Polysaccharide export protein N-terminal" evidence="3">
    <location>
        <begin position="45"/>
        <end position="142"/>
    </location>
</feature>
<dbReference type="Pfam" id="PF02563">
    <property type="entry name" value="Poly_export"/>
    <property type="match status" value="1"/>
</dbReference>
<dbReference type="InterPro" id="IPR049712">
    <property type="entry name" value="Poly_export"/>
</dbReference>
<dbReference type="Gene3D" id="3.10.560.10">
    <property type="entry name" value="Outer membrane lipoprotein wza domain like"/>
    <property type="match status" value="1"/>
</dbReference>
<organism evidence="4 5">
    <name type="scientific">Algibacter miyuki</name>
    <dbReference type="NCBI Taxonomy" id="1306933"/>
    <lineage>
        <taxon>Bacteria</taxon>
        <taxon>Pseudomonadati</taxon>
        <taxon>Bacteroidota</taxon>
        <taxon>Flavobacteriia</taxon>
        <taxon>Flavobacteriales</taxon>
        <taxon>Flavobacteriaceae</taxon>
        <taxon>Algibacter</taxon>
    </lineage>
</organism>
<dbReference type="Proteomes" id="UP001589590">
    <property type="component" value="Unassembled WGS sequence"/>
</dbReference>
<keyword evidence="2" id="KW-1133">Transmembrane helix</keyword>
<evidence type="ECO:0000313" key="5">
    <source>
        <dbReference type="Proteomes" id="UP001589590"/>
    </source>
</evidence>
<accession>A0ABV5H1U3</accession>
<sequence>MKQSFIYLCLIVSVFFSSCISNKDVVYLQEKGTTIDNALQIQSLATPYRVQVNDLLSVNVKAEKAEVRELVEIFNPTTSAMGSTQESLYYNGFSVDLHGNIEFPILGEMNVLGFTTEEIEAKVKALILQTYLKETAKIFVTVKLSGLKYTTLGEIGSKGTQVLYQDRVDILEAIANAGDITQTGDRKDVLIVRQYPNGKRIHHIDLTDISALNSEFFYIQPNDLIMVKPLKRKALGAGQTATQTITTIASIFSVLVSTYFLARNL</sequence>
<dbReference type="Gene3D" id="3.30.1950.10">
    <property type="entry name" value="wza like domain"/>
    <property type="match status" value="1"/>
</dbReference>
<keyword evidence="5" id="KW-1185">Reference proteome</keyword>
<dbReference type="PROSITE" id="PS51257">
    <property type="entry name" value="PROKAR_LIPOPROTEIN"/>
    <property type="match status" value="1"/>
</dbReference>
<feature type="transmembrane region" description="Helical" evidence="2">
    <location>
        <begin position="241"/>
        <end position="262"/>
    </location>
</feature>
<dbReference type="EMBL" id="JBHMFA010000009">
    <property type="protein sequence ID" value="MFB9105867.1"/>
    <property type="molecule type" value="Genomic_DNA"/>
</dbReference>
<evidence type="ECO:0000256" key="2">
    <source>
        <dbReference type="SAM" id="Phobius"/>
    </source>
</evidence>
<gene>
    <name evidence="4" type="ORF">ACFFU1_13250</name>
</gene>
<dbReference type="PANTHER" id="PTHR33619:SF3">
    <property type="entry name" value="POLYSACCHARIDE EXPORT PROTEIN GFCE-RELATED"/>
    <property type="match status" value="1"/>
</dbReference>
<keyword evidence="1" id="KW-0732">Signal</keyword>
<protein>
    <submittedName>
        <fullName evidence="4">Polysaccharide biosynthesis/export family protein</fullName>
    </submittedName>
</protein>
<dbReference type="InterPro" id="IPR003715">
    <property type="entry name" value="Poly_export_N"/>
</dbReference>
<evidence type="ECO:0000259" key="3">
    <source>
        <dbReference type="Pfam" id="PF02563"/>
    </source>
</evidence>
<evidence type="ECO:0000256" key="1">
    <source>
        <dbReference type="ARBA" id="ARBA00022729"/>
    </source>
</evidence>
<comment type="caution">
    <text evidence="4">The sequence shown here is derived from an EMBL/GenBank/DDBJ whole genome shotgun (WGS) entry which is preliminary data.</text>
</comment>
<dbReference type="RefSeq" id="WP_290272271.1">
    <property type="nucleotide sequence ID" value="NZ_JAUFQP010000013.1"/>
</dbReference>
<dbReference type="PANTHER" id="PTHR33619">
    <property type="entry name" value="POLYSACCHARIDE EXPORT PROTEIN GFCE-RELATED"/>
    <property type="match status" value="1"/>
</dbReference>
<reference evidence="4 5" key="1">
    <citation type="submission" date="2024-09" db="EMBL/GenBank/DDBJ databases">
        <authorList>
            <person name="Sun Q."/>
            <person name="Mori K."/>
        </authorList>
    </citation>
    <scope>NUCLEOTIDE SEQUENCE [LARGE SCALE GENOMIC DNA]</scope>
    <source>
        <strain evidence="4 5">CECT 8300</strain>
    </source>
</reference>